<protein>
    <submittedName>
        <fullName evidence="1">Uncharacterized protein</fullName>
    </submittedName>
</protein>
<evidence type="ECO:0000313" key="2">
    <source>
        <dbReference type="Proteomes" id="UP001176940"/>
    </source>
</evidence>
<proteinExistence type="predicted"/>
<name>A0ABN9L3Z5_9NEOB</name>
<keyword evidence="2" id="KW-1185">Reference proteome</keyword>
<dbReference type="EMBL" id="CAUEEQ010006680">
    <property type="protein sequence ID" value="CAJ0930476.1"/>
    <property type="molecule type" value="Genomic_DNA"/>
</dbReference>
<comment type="caution">
    <text evidence="1">The sequence shown here is derived from an EMBL/GenBank/DDBJ whole genome shotgun (WGS) entry which is preliminary data.</text>
</comment>
<evidence type="ECO:0000313" key="1">
    <source>
        <dbReference type="EMBL" id="CAJ0930476.1"/>
    </source>
</evidence>
<accession>A0ABN9L3Z5</accession>
<sequence length="62" mass="7085">MEAGTVHHPCAWMLMNAQLDRIAINMPHAQIPMALTFAPVYCHTLVMEKHVQNQWNVKFLVG</sequence>
<reference evidence="1" key="1">
    <citation type="submission" date="2023-07" db="EMBL/GenBank/DDBJ databases">
        <authorList>
            <person name="Stuckert A."/>
        </authorList>
    </citation>
    <scope>NUCLEOTIDE SEQUENCE</scope>
</reference>
<organism evidence="1 2">
    <name type="scientific">Ranitomeya imitator</name>
    <name type="common">mimic poison frog</name>
    <dbReference type="NCBI Taxonomy" id="111125"/>
    <lineage>
        <taxon>Eukaryota</taxon>
        <taxon>Metazoa</taxon>
        <taxon>Chordata</taxon>
        <taxon>Craniata</taxon>
        <taxon>Vertebrata</taxon>
        <taxon>Euteleostomi</taxon>
        <taxon>Amphibia</taxon>
        <taxon>Batrachia</taxon>
        <taxon>Anura</taxon>
        <taxon>Neobatrachia</taxon>
        <taxon>Hyloidea</taxon>
        <taxon>Dendrobatidae</taxon>
        <taxon>Dendrobatinae</taxon>
        <taxon>Ranitomeya</taxon>
    </lineage>
</organism>
<dbReference type="Proteomes" id="UP001176940">
    <property type="component" value="Unassembled WGS sequence"/>
</dbReference>
<gene>
    <name evidence="1" type="ORF">RIMI_LOCUS4228982</name>
</gene>